<accession>A0A542DTP7</accession>
<proteinExistence type="predicted"/>
<name>A0A542DTP7_9ACTN</name>
<comment type="caution">
    <text evidence="2">The sequence shown here is derived from an EMBL/GenBank/DDBJ whole genome shotgun (WGS) entry which is preliminary data.</text>
</comment>
<dbReference type="RefSeq" id="WP_202878609.1">
    <property type="nucleotide sequence ID" value="NZ_BAAAKA010000014.1"/>
</dbReference>
<evidence type="ECO:0000313" key="3">
    <source>
        <dbReference type="Proteomes" id="UP000316298"/>
    </source>
</evidence>
<organism evidence="2 3">
    <name type="scientific">Kribbella jejuensis</name>
    <dbReference type="NCBI Taxonomy" id="236068"/>
    <lineage>
        <taxon>Bacteria</taxon>
        <taxon>Bacillati</taxon>
        <taxon>Actinomycetota</taxon>
        <taxon>Actinomycetes</taxon>
        <taxon>Propionibacteriales</taxon>
        <taxon>Kribbellaceae</taxon>
        <taxon>Kribbella</taxon>
    </lineage>
</organism>
<gene>
    <name evidence="2" type="ORF">FB475_6142</name>
</gene>
<evidence type="ECO:0000256" key="1">
    <source>
        <dbReference type="SAM" id="MobiDB-lite"/>
    </source>
</evidence>
<reference evidence="2 3" key="1">
    <citation type="submission" date="2019-06" db="EMBL/GenBank/DDBJ databases">
        <title>Sequencing the genomes of 1000 actinobacteria strains.</title>
        <authorList>
            <person name="Klenk H.-P."/>
        </authorList>
    </citation>
    <scope>NUCLEOTIDE SEQUENCE [LARGE SCALE GENOMIC DNA]</scope>
    <source>
        <strain evidence="2 3">DSM 17305</strain>
    </source>
</reference>
<dbReference type="AlphaFoldDB" id="A0A542DTP7"/>
<feature type="region of interest" description="Disordered" evidence="1">
    <location>
        <begin position="46"/>
        <end position="69"/>
    </location>
</feature>
<sequence>MAATKSTRNAAAATEALKQITYLAAALKAPRITEAAARLADQARDAGWTHEVPHPSSKTRPPCRSAADL</sequence>
<keyword evidence="3" id="KW-1185">Reference proteome</keyword>
<evidence type="ECO:0000313" key="2">
    <source>
        <dbReference type="EMBL" id="TQJ06480.1"/>
    </source>
</evidence>
<dbReference type="Proteomes" id="UP000316298">
    <property type="component" value="Unassembled WGS sequence"/>
</dbReference>
<protein>
    <submittedName>
        <fullName evidence="2">Uncharacterized protein</fullName>
    </submittedName>
</protein>
<dbReference type="EMBL" id="VFMM01000003">
    <property type="protein sequence ID" value="TQJ06480.1"/>
    <property type="molecule type" value="Genomic_DNA"/>
</dbReference>